<feature type="domain" description="Beta-lactamase-related" evidence="2">
    <location>
        <begin position="49"/>
        <end position="330"/>
    </location>
</feature>
<name>A0A939K0I1_9BACT</name>
<dbReference type="Pfam" id="PF00144">
    <property type="entry name" value="Beta-lactamase"/>
    <property type="match status" value="1"/>
</dbReference>
<dbReference type="AlphaFoldDB" id="A0A939K0I1"/>
<evidence type="ECO:0000256" key="1">
    <source>
        <dbReference type="SAM" id="SignalP"/>
    </source>
</evidence>
<evidence type="ECO:0000259" key="2">
    <source>
        <dbReference type="Pfam" id="PF00144"/>
    </source>
</evidence>
<dbReference type="InterPro" id="IPR050789">
    <property type="entry name" value="Diverse_Enzym_Activities"/>
</dbReference>
<evidence type="ECO:0000313" key="4">
    <source>
        <dbReference type="Proteomes" id="UP000664795"/>
    </source>
</evidence>
<dbReference type="PANTHER" id="PTHR43283">
    <property type="entry name" value="BETA-LACTAMASE-RELATED"/>
    <property type="match status" value="1"/>
</dbReference>
<feature type="chain" id="PRO_5037576185" evidence="1">
    <location>
        <begin position="23"/>
        <end position="349"/>
    </location>
</feature>
<dbReference type="PANTHER" id="PTHR43283:SF3">
    <property type="entry name" value="BETA-LACTAMASE FAMILY PROTEIN (AFU_ORTHOLOGUE AFUA_5G07500)"/>
    <property type="match status" value="1"/>
</dbReference>
<proteinExistence type="predicted"/>
<dbReference type="InterPro" id="IPR012338">
    <property type="entry name" value="Beta-lactam/transpept-like"/>
</dbReference>
<accession>A0A939K0I1</accession>
<reference evidence="3 4" key="1">
    <citation type="submission" date="2021-03" db="EMBL/GenBank/DDBJ databases">
        <title>Fibrella sp. HMF5036 genome sequencing and assembly.</title>
        <authorList>
            <person name="Kang H."/>
            <person name="Kim H."/>
            <person name="Bae S."/>
            <person name="Joh K."/>
        </authorList>
    </citation>
    <scope>NUCLEOTIDE SEQUENCE [LARGE SCALE GENOMIC DNA]</scope>
    <source>
        <strain evidence="3 4">HMF5036</strain>
    </source>
</reference>
<keyword evidence="1" id="KW-0732">Signal</keyword>
<dbReference type="EMBL" id="JAFMYU010000012">
    <property type="protein sequence ID" value="MBO0932498.1"/>
    <property type="molecule type" value="Genomic_DNA"/>
</dbReference>
<protein>
    <submittedName>
        <fullName evidence="3">Beta-lactamase family protein</fullName>
    </submittedName>
</protein>
<dbReference type="Proteomes" id="UP000664795">
    <property type="component" value="Unassembled WGS sequence"/>
</dbReference>
<dbReference type="PROSITE" id="PS51257">
    <property type="entry name" value="PROKAR_LIPOPROTEIN"/>
    <property type="match status" value="1"/>
</dbReference>
<dbReference type="SUPFAM" id="SSF56601">
    <property type="entry name" value="beta-lactamase/transpeptidase-like"/>
    <property type="match status" value="1"/>
</dbReference>
<evidence type="ECO:0000313" key="3">
    <source>
        <dbReference type="EMBL" id="MBO0932498.1"/>
    </source>
</evidence>
<comment type="caution">
    <text evidence="3">The sequence shown here is derived from an EMBL/GenBank/DDBJ whole genome shotgun (WGS) entry which is preliminary data.</text>
</comment>
<dbReference type="RefSeq" id="WP_207336455.1">
    <property type="nucleotide sequence ID" value="NZ_JAFMYU010000012.1"/>
</dbReference>
<gene>
    <name evidence="3" type="ORF">J2I48_15910</name>
</gene>
<sequence>MKKLPFILLPLLIACHTATVTPAPVAPTYDFAAVDQLVTANIGLYNNNVMVLVSQNGQIIYRKNIVFDETTSRSIASASKWLSGAVIMTLVDEQKVALNDTLGKFLPIFTKYRKGGITIRQLFSHTSGFPGDSPQGYENSRLLSLAQAVDSLAVYTKLINPPGTAFYYGGVGMHIAGRVAEVVSGKSWQALFNEKIGTPCALVATYNPGNPTNPLIGGGVVTSARSYLNFLEMLVNNGLYNGKRVLSEAAVKTLVTDQTNAATIQYTPYPANPYSPYKTAPVRYGIGNWLDVVDGSGTVIESSSPGAFGTHPWINYKTKTAGIIFTMADFKTSQPASLQIREAIRGIVN</sequence>
<organism evidence="3 4">
    <name type="scientific">Fibrella aquatilis</name>
    <dbReference type="NCBI Taxonomy" id="2817059"/>
    <lineage>
        <taxon>Bacteria</taxon>
        <taxon>Pseudomonadati</taxon>
        <taxon>Bacteroidota</taxon>
        <taxon>Cytophagia</taxon>
        <taxon>Cytophagales</taxon>
        <taxon>Spirosomataceae</taxon>
        <taxon>Fibrella</taxon>
    </lineage>
</organism>
<keyword evidence="4" id="KW-1185">Reference proteome</keyword>
<dbReference type="InterPro" id="IPR001466">
    <property type="entry name" value="Beta-lactam-related"/>
</dbReference>
<dbReference type="Gene3D" id="3.40.710.10">
    <property type="entry name" value="DD-peptidase/beta-lactamase superfamily"/>
    <property type="match status" value="1"/>
</dbReference>
<feature type="signal peptide" evidence="1">
    <location>
        <begin position="1"/>
        <end position="22"/>
    </location>
</feature>